<dbReference type="SUPFAM" id="SSF50978">
    <property type="entry name" value="WD40 repeat-like"/>
    <property type="match status" value="1"/>
</dbReference>
<dbReference type="EMBL" id="JANBPY010002858">
    <property type="protein sequence ID" value="KAJ1953484.1"/>
    <property type="molecule type" value="Genomic_DNA"/>
</dbReference>
<reference evidence="12" key="1">
    <citation type="submission" date="2022-07" db="EMBL/GenBank/DDBJ databases">
        <title>Phylogenomic reconstructions and comparative analyses of Kickxellomycotina fungi.</title>
        <authorList>
            <person name="Reynolds N.K."/>
            <person name="Stajich J.E."/>
            <person name="Barry K."/>
            <person name="Grigoriev I.V."/>
            <person name="Crous P."/>
            <person name="Smith M.E."/>
        </authorList>
    </citation>
    <scope>NUCLEOTIDE SEQUENCE</scope>
    <source>
        <strain evidence="12">RSA 1196</strain>
    </source>
</reference>
<evidence type="ECO:0000256" key="1">
    <source>
        <dbReference type="ARBA" id="ARBA00004123"/>
    </source>
</evidence>
<organism evidence="12 13">
    <name type="scientific">Dispira parvispora</name>
    <dbReference type="NCBI Taxonomy" id="1520584"/>
    <lineage>
        <taxon>Eukaryota</taxon>
        <taxon>Fungi</taxon>
        <taxon>Fungi incertae sedis</taxon>
        <taxon>Zoopagomycota</taxon>
        <taxon>Kickxellomycotina</taxon>
        <taxon>Dimargaritomycetes</taxon>
        <taxon>Dimargaritales</taxon>
        <taxon>Dimargaritaceae</taxon>
        <taxon>Dispira</taxon>
    </lineage>
</organism>
<gene>
    <name evidence="12" type="primary">CAC2</name>
    <name evidence="12" type="ORF">IWQ62_005981</name>
</gene>
<dbReference type="SMART" id="SM00320">
    <property type="entry name" value="WD40"/>
    <property type="match status" value="3"/>
</dbReference>
<dbReference type="AlphaFoldDB" id="A0A9W8E473"/>
<keyword evidence="6" id="KW-0156">Chromatin regulator</keyword>
<evidence type="ECO:0000256" key="4">
    <source>
        <dbReference type="ARBA" id="ARBA00022737"/>
    </source>
</evidence>
<protein>
    <submittedName>
        <fullName evidence="12">Chromatin assembly factor 1 subunit</fullName>
    </submittedName>
</protein>
<comment type="caution">
    <text evidence="12">The sequence shown here is derived from an EMBL/GenBank/DDBJ whole genome shotgun (WGS) entry which is preliminary data.</text>
</comment>
<keyword evidence="5" id="KW-0227">DNA damage</keyword>
<dbReference type="PROSITE" id="PS50294">
    <property type="entry name" value="WD_REPEATS_REGION"/>
    <property type="match status" value="1"/>
</dbReference>
<dbReference type="InterPro" id="IPR001680">
    <property type="entry name" value="WD40_rpt"/>
</dbReference>
<evidence type="ECO:0000256" key="8">
    <source>
        <dbReference type="ARBA" id="ARBA00023242"/>
    </source>
</evidence>
<keyword evidence="13" id="KW-1185">Reference proteome</keyword>
<keyword evidence="3 9" id="KW-0853">WD repeat</keyword>
<comment type="subcellular location">
    <subcellularLocation>
        <location evidence="1">Nucleus</location>
    </subcellularLocation>
</comment>
<accession>A0A9W8E473</accession>
<dbReference type="InterPro" id="IPR015943">
    <property type="entry name" value="WD40/YVTN_repeat-like_dom_sf"/>
</dbReference>
<evidence type="ECO:0000256" key="2">
    <source>
        <dbReference type="ARBA" id="ARBA00007306"/>
    </source>
</evidence>
<dbReference type="InterPro" id="IPR045145">
    <property type="entry name" value="PTHR15271"/>
</dbReference>
<keyword evidence="4" id="KW-0677">Repeat</keyword>
<feature type="region of interest" description="Disordered" evidence="10">
    <location>
        <begin position="170"/>
        <end position="205"/>
    </location>
</feature>
<dbReference type="InterPro" id="IPR019775">
    <property type="entry name" value="WD40_repeat_CS"/>
</dbReference>
<dbReference type="GO" id="GO:0005634">
    <property type="term" value="C:nucleus"/>
    <property type="evidence" value="ECO:0007669"/>
    <property type="project" value="UniProtKB-SubCell"/>
</dbReference>
<feature type="non-terminal residue" evidence="12">
    <location>
        <position position="438"/>
    </location>
</feature>
<name>A0A9W8E473_9FUNG</name>
<feature type="region of interest" description="Disordered" evidence="10">
    <location>
        <begin position="32"/>
        <end position="52"/>
    </location>
</feature>
<feature type="repeat" description="WD" evidence="9">
    <location>
        <begin position="65"/>
        <end position="106"/>
    </location>
</feature>
<evidence type="ECO:0000313" key="13">
    <source>
        <dbReference type="Proteomes" id="UP001150925"/>
    </source>
</evidence>
<dbReference type="PROSITE" id="PS50082">
    <property type="entry name" value="WD_REPEATS_2"/>
    <property type="match status" value="2"/>
</dbReference>
<feature type="compositionally biased region" description="Low complexity" evidence="10">
    <location>
        <begin position="191"/>
        <end position="205"/>
    </location>
</feature>
<evidence type="ECO:0000259" key="11">
    <source>
        <dbReference type="Pfam" id="PF24105"/>
    </source>
</evidence>
<keyword evidence="8" id="KW-0539">Nucleus</keyword>
<dbReference type="InterPro" id="IPR055410">
    <property type="entry name" value="Beta-prop_CAF1B_HIR1"/>
</dbReference>
<dbReference type="Gene3D" id="2.130.10.10">
    <property type="entry name" value="YVTN repeat-like/Quinoprotein amine dehydrogenase"/>
    <property type="match status" value="2"/>
</dbReference>
<feature type="repeat" description="WD" evidence="9">
    <location>
        <begin position="107"/>
        <end position="139"/>
    </location>
</feature>
<evidence type="ECO:0000256" key="10">
    <source>
        <dbReference type="SAM" id="MobiDB-lite"/>
    </source>
</evidence>
<sequence>MRAKTIQINWHDKLAIFSADFDQHCPGRFATAGGDSNVRSDGSGGNLESSDQQEGTEVWKVVSLLRGSLADIYDLAWSADGQFLISGSVDNTARIWDVKQAKCLHCVADHSHYVQGVAWDPLGRYFATQSSDRSVNTYEWVIKSANVTKSTLLTKRSRVDHSVMQKFSIGSLSGQRPSSHTHDETEKHPESTTTTIPTSKDTTPTISNAAGYTRLYHSENLTSFFRRLCFTPDGSLLLTPAGIFRTPYTSSAGSGMHHEPSITNNVPQTNTVFVYSRQTLTEPPVAYLAGFRKPSIVVRCPPQKFHHRDTPSTAPWLDLPYRMVIAVACQDGVVFYDTQQVEPFAYLANFHYATITDLAWSTDHRFLLMTSTDGYCSLVTFDPGELGQVYDESQTFPASTDQTLDETSDQSLHRSLSDPKPVSTVVSPPTCITYQPEV</sequence>
<dbReference type="InterPro" id="IPR036322">
    <property type="entry name" value="WD40_repeat_dom_sf"/>
</dbReference>
<dbReference type="GO" id="GO:0033186">
    <property type="term" value="C:CAF-1 complex"/>
    <property type="evidence" value="ECO:0007669"/>
    <property type="project" value="TreeGrafter"/>
</dbReference>
<evidence type="ECO:0000256" key="9">
    <source>
        <dbReference type="PROSITE-ProRule" id="PRU00221"/>
    </source>
</evidence>
<evidence type="ECO:0000256" key="5">
    <source>
        <dbReference type="ARBA" id="ARBA00022763"/>
    </source>
</evidence>
<dbReference type="Proteomes" id="UP001150925">
    <property type="component" value="Unassembled WGS sequence"/>
</dbReference>
<feature type="compositionally biased region" description="Basic and acidic residues" evidence="10">
    <location>
        <begin position="180"/>
        <end position="190"/>
    </location>
</feature>
<comment type="similarity">
    <text evidence="2">Belongs to the WD repeat HIR1 family.</text>
</comment>
<feature type="domain" description="CAF1B/HIR1 beta-propeller" evidence="11">
    <location>
        <begin position="205"/>
        <end position="386"/>
    </location>
</feature>
<evidence type="ECO:0000256" key="6">
    <source>
        <dbReference type="ARBA" id="ARBA00022853"/>
    </source>
</evidence>
<evidence type="ECO:0000256" key="7">
    <source>
        <dbReference type="ARBA" id="ARBA00023204"/>
    </source>
</evidence>
<evidence type="ECO:0000313" key="12">
    <source>
        <dbReference type="EMBL" id="KAJ1953484.1"/>
    </source>
</evidence>
<dbReference type="GO" id="GO:0006281">
    <property type="term" value="P:DNA repair"/>
    <property type="evidence" value="ECO:0007669"/>
    <property type="project" value="UniProtKB-KW"/>
</dbReference>
<dbReference type="PANTHER" id="PTHR15271">
    <property type="entry name" value="CHROMATIN ASSEMBLY FACTOR 1 SUBUNIT B"/>
    <property type="match status" value="1"/>
</dbReference>
<dbReference type="PROSITE" id="PS00678">
    <property type="entry name" value="WD_REPEATS_1"/>
    <property type="match status" value="1"/>
</dbReference>
<feature type="region of interest" description="Disordered" evidence="10">
    <location>
        <begin position="397"/>
        <end position="424"/>
    </location>
</feature>
<dbReference type="PANTHER" id="PTHR15271:SF4">
    <property type="entry name" value="CHROMATIN ASSEMBLY FACTOR 1 SUBUNIT B"/>
    <property type="match status" value="1"/>
</dbReference>
<dbReference type="Pfam" id="PF24105">
    <property type="entry name" value="Beta-prop_CAF1B_HIR1"/>
    <property type="match status" value="2"/>
</dbReference>
<evidence type="ECO:0000256" key="3">
    <source>
        <dbReference type="ARBA" id="ARBA00022574"/>
    </source>
</evidence>
<dbReference type="GO" id="GO:0006334">
    <property type="term" value="P:nucleosome assembly"/>
    <property type="evidence" value="ECO:0007669"/>
    <property type="project" value="TreeGrafter"/>
</dbReference>
<dbReference type="OrthoDB" id="71227at2759"/>
<feature type="domain" description="CAF1B/HIR1 beta-propeller" evidence="11">
    <location>
        <begin position="49"/>
        <end position="154"/>
    </location>
</feature>
<proteinExistence type="inferred from homology"/>
<dbReference type="GO" id="GO:0006335">
    <property type="term" value="P:DNA replication-dependent chromatin assembly"/>
    <property type="evidence" value="ECO:0007669"/>
    <property type="project" value="InterPro"/>
</dbReference>
<keyword evidence="7" id="KW-0234">DNA repair</keyword>